<feature type="transmembrane region" description="Helical" evidence="1">
    <location>
        <begin position="218"/>
        <end position="238"/>
    </location>
</feature>
<evidence type="ECO:0000256" key="1">
    <source>
        <dbReference type="SAM" id="Phobius"/>
    </source>
</evidence>
<dbReference type="Proteomes" id="UP001319060">
    <property type="component" value="Unassembled WGS sequence"/>
</dbReference>
<accession>A0ABS2ZFG0</accession>
<feature type="transmembrane region" description="Helical" evidence="1">
    <location>
        <begin position="58"/>
        <end position="78"/>
    </location>
</feature>
<evidence type="ECO:0000313" key="4">
    <source>
        <dbReference type="Proteomes" id="UP001319060"/>
    </source>
</evidence>
<feature type="transmembrane region" description="Helical" evidence="1">
    <location>
        <begin position="250"/>
        <end position="271"/>
    </location>
</feature>
<feature type="transmembrane region" description="Helical" evidence="1">
    <location>
        <begin position="21"/>
        <end position="46"/>
    </location>
</feature>
<protein>
    <recommendedName>
        <fullName evidence="2">Nucleoside transporter/FeoB GTPase Gate domain-containing protein</fullName>
    </recommendedName>
</protein>
<comment type="caution">
    <text evidence="3">The sequence shown here is derived from an EMBL/GenBank/DDBJ whole genome shotgun (WGS) entry which is preliminary data.</text>
</comment>
<organism evidence="3 4">
    <name type="scientific">Fictibacillus barbaricus</name>
    <dbReference type="NCBI Taxonomy" id="182136"/>
    <lineage>
        <taxon>Bacteria</taxon>
        <taxon>Bacillati</taxon>
        <taxon>Bacillota</taxon>
        <taxon>Bacilli</taxon>
        <taxon>Bacillales</taxon>
        <taxon>Fictibacillaceae</taxon>
        <taxon>Fictibacillus</taxon>
    </lineage>
</organism>
<feature type="transmembrane region" description="Helical" evidence="1">
    <location>
        <begin position="172"/>
        <end position="191"/>
    </location>
</feature>
<feature type="transmembrane region" description="Helical" evidence="1">
    <location>
        <begin position="85"/>
        <end position="103"/>
    </location>
</feature>
<evidence type="ECO:0000313" key="3">
    <source>
        <dbReference type="EMBL" id="MBN3546937.1"/>
    </source>
</evidence>
<feature type="domain" description="Nucleoside transporter/FeoB GTPase Gate" evidence="2">
    <location>
        <begin position="175"/>
        <end position="264"/>
    </location>
</feature>
<feature type="domain" description="Nucleoside transporter/FeoB GTPase Gate" evidence="2">
    <location>
        <begin position="16"/>
        <end position="100"/>
    </location>
</feature>
<keyword evidence="1" id="KW-0812">Transmembrane</keyword>
<sequence>MGILKKGTLAGLKTTWTLGKIIFPVTLIITLLSYTPVLDWLISVISPAMKWIGLPGEAAIPLVLGNFLNLYAGIGGILTLDSLTVQDVFILAVMLSFSHNLFIESGVAASVGIKLWVILLVRIGLALFSAFMINLLWDGGTEVAQYGFISKPESAPNGWGEITLAALEKASLGILQLALIVIPLMIILQFMKDKGWLNKFSNWMSPAMKLLGMKENTSMTMAAGLTIGLAYGAGVMMQAAKEDGVSKKDLYLAFIFLVSCHAVVEDTLVFVPLGIPILPLLIIRLVTAIVLTITVAYFWNKMERKNSLTREDFQHETRHNTI</sequence>
<dbReference type="Pfam" id="PF07670">
    <property type="entry name" value="Gate"/>
    <property type="match status" value="2"/>
</dbReference>
<evidence type="ECO:0000259" key="2">
    <source>
        <dbReference type="Pfam" id="PF07670"/>
    </source>
</evidence>
<gene>
    <name evidence="3" type="ORF">JYA64_16640</name>
</gene>
<keyword evidence="4" id="KW-1185">Reference proteome</keyword>
<name>A0ABS2ZFG0_9BACL</name>
<reference evidence="3 4" key="1">
    <citation type="submission" date="2021-01" db="EMBL/GenBank/DDBJ databases">
        <title>Genome Sequencing of Type Strains.</title>
        <authorList>
            <person name="Lemaire J.F."/>
            <person name="Inderbitzin P."/>
            <person name="Collins S.B."/>
            <person name="Wespe N."/>
            <person name="Knight-Connoni V."/>
        </authorList>
    </citation>
    <scope>NUCLEOTIDE SEQUENCE [LARGE SCALE GENOMIC DNA]</scope>
    <source>
        <strain evidence="3 4">DSM 14730</strain>
    </source>
</reference>
<dbReference type="InterPro" id="IPR011642">
    <property type="entry name" value="Gate_dom"/>
</dbReference>
<feature type="transmembrane region" description="Helical" evidence="1">
    <location>
        <begin position="277"/>
        <end position="299"/>
    </location>
</feature>
<feature type="transmembrane region" description="Helical" evidence="1">
    <location>
        <begin position="115"/>
        <end position="137"/>
    </location>
</feature>
<dbReference type="EMBL" id="JAFHKS010000044">
    <property type="protein sequence ID" value="MBN3546937.1"/>
    <property type="molecule type" value="Genomic_DNA"/>
</dbReference>
<dbReference type="RefSeq" id="WP_188401223.1">
    <property type="nucleotide sequence ID" value="NZ_BMCE01000001.1"/>
</dbReference>
<keyword evidence="1" id="KW-0472">Membrane</keyword>
<proteinExistence type="predicted"/>
<keyword evidence="1" id="KW-1133">Transmembrane helix</keyword>